<reference evidence="3 4" key="1">
    <citation type="journal article" date="2020" name="Mol. Plant">
        <title>The Chromosome-Based Rubber Tree Genome Provides New Insights into Spurge Genome Evolution and Rubber Biosynthesis.</title>
        <authorList>
            <person name="Liu J."/>
            <person name="Shi C."/>
            <person name="Shi C.C."/>
            <person name="Li W."/>
            <person name="Zhang Q.J."/>
            <person name="Zhang Y."/>
            <person name="Li K."/>
            <person name="Lu H.F."/>
            <person name="Shi C."/>
            <person name="Zhu S.T."/>
            <person name="Xiao Z.Y."/>
            <person name="Nan H."/>
            <person name="Yue Y."/>
            <person name="Zhu X.G."/>
            <person name="Wu Y."/>
            <person name="Hong X.N."/>
            <person name="Fan G.Y."/>
            <person name="Tong Y."/>
            <person name="Zhang D."/>
            <person name="Mao C.L."/>
            <person name="Liu Y.L."/>
            <person name="Hao S.J."/>
            <person name="Liu W.Q."/>
            <person name="Lv M.Q."/>
            <person name="Zhang H.B."/>
            <person name="Liu Y."/>
            <person name="Hu-Tang G.R."/>
            <person name="Wang J.P."/>
            <person name="Wang J.H."/>
            <person name="Sun Y.H."/>
            <person name="Ni S.B."/>
            <person name="Chen W.B."/>
            <person name="Zhang X.C."/>
            <person name="Jiao Y.N."/>
            <person name="Eichler E.E."/>
            <person name="Li G.H."/>
            <person name="Liu X."/>
            <person name="Gao L.Z."/>
        </authorList>
    </citation>
    <scope>NUCLEOTIDE SEQUENCE [LARGE SCALE GENOMIC DNA]</scope>
    <source>
        <strain evidence="4">cv. GT1</strain>
        <tissue evidence="3">Leaf</tissue>
    </source>
</reference>
<feature type="region of interest" description="Disordered" evidence="1">
    <location>
        <begin position="79"/>
        <end position="181"/>
    </location>
</feature>
<evidence type="ECO:0000313" key="3">
    <source>
        <dbReference type="EMBL" id="KAF2291984.1"/>
    </source>
</evidence>
<organism evidence="3 4">
    <name type="scientific">Hevea brasiliensis</name>
    <name type="common">Para rubber tree</name>
    <name type="synonym">Siphonia brasiliensis</name>
    <dbReference type="NCBI Taxonomy" id="3981"/>
    <lineage>
        <taxon>Eukaryota</taxon>
        <taxon>Viridiplantae</taxon>
        <taxon>Streptophyta</taxon>
        <taxon>Embryophyta</taxon>
        <taxon>Tracheophyta</taxon>
        <taxon>Spermatophyta</taxon>
        <taxon>Magnoliopsida</taxon>
        <taxon>eudicotyledons</taxon>
        <taxon>Gunneridae</taxon>
        <taxon>Pentapetalae</taxon>
        <taxon>rosids</taxon>
        <taxon>fabids</taxon>
        <taxon>Malpighiales</taxon>
        <taxon>Euphorbiaceae</taxon>
        <taxon>Crotonoideae</taxon>
        <taxon>Micrandreae</taxon>
        <taxon>Hevea</taxon>
    </lineage>
</organism>
<evidence type="ECO:0000313" key="4">
    <source>
        <dbReference type="Proteomes" id="UP000467840"/>
    </source>
</evidence>
<name>A0A6A6KTV6_HEVBR</name>
<gene>
    <name evidence="3" type="ORF">GH714_000036</name>
</gene>
<protein>
    <submittedName>
        <fullName evidence="3">Uncharacterized protein</fullName>
    </submittedName>
</protein>
<keyword evidence="4" id="KW-1185">Reference proteome</keyword>
<accession>A0A6A6KTV6</accession>
<feature type="chain" id="PRO_5025647131" evidence="2">
    <location>
        <begin position="26"/>
        <end position="200"/>
    </location>
</feature>
<sequence length="200" mass="21571">MIVANQTLSHLLSCSLAPFLHTLLAKSDDTSWSHHLRFYSTPQMGPTYNSASTASGFATSATCKAKPARFSRLSNMFRSRSEKFNPDPSVSGRGVPSRTSCEASSSSPPGTVVEEDTSSTSSDEEREAGKRHKRIGISVLFEPSAEGPLTGTGTRKADCHPIWDSPGGEGSREASSVRGGVILREPSRKLCDFGRVRHNR</sequence>
<dbReference type="AlphaFoldDB" id="A0A6A6KTV6"/>
<proteinExistence type="predicted"/>
<dbReference type="PANTHER" id="PTHR35486">
    <property type="entry name" value="EXPRESSED PROTEIN"/>
    <property type="match status" value="1"/>
</dbReference>
<dbReference type="Proteomes" id="UP000467840">
    <property type="component" value="Chromosome 13"/>
</dbReference>
<dbReference type="PANTHER" id="PTHR35486:SF1">
    <property type="entry name" value="OS02G0689500 PROTEIN"/>
    <property type="match status" value="1"/>
</dbReference>
<comment type="caution">
    <text evidence="3">The sequence shown here is derived from an EMBL/GenBank/DDBJ whole genome shotgun (WGS) entry which is preliminary data.</text>
</comment>
<keyword evidence="2" id="KW-0732">Signal</keyword>
<feature type="compositionally biased region" description="Acidic residues" evidence="1">
    <location>
        <begin position="113"/>
        <end position="126"/>
    </location>
</feature>
<feature type="signal peptide" evidence="2">
    <location>
        <begin position="1"/>
        <end position="25"/>
    </location>
</feature>
<dbReference type="EMBL" id="JAAGAX010000014">
    <property type="protein sequence ID" value="KAF2291984.1"/>
    <property type="molecule type" value="Genomic_DNA"/>
</dbReference>
<evidence type="ECO:0000256" key="2">
    <source>
        <dbReference type="SAM" id="SignalP"/>
    </source>
</evidence>
<evidence type="ECO:0000256" key="1">
    <source>
        <dbReference type="SAM" id="MobiDB-lite"/>
    </source>
</evidence>
<feature type="compositionally biased region" description="Polar residues" evidence="1">
    <location>
        <begin position="97"/>
        <end position="109"/>
    </location>
</feature>